<dbReference type="Pfam" id="PF00264">
    <property type="entry name" value="Tyrosinase"/>
    <property type="match status" value="1"/>
</dbReference>
<evidence type="ECO:0000256" key="9">
    <source>
        <dbReference type="ARBA" id="ARBA00048233"/>
    </source>
</evidence>
<dbReference type="Gene3D" id="1.10.1280.10">
    <property type="entry name" value="Di-copper center containing domain from catechol oxidase"/>
    <property type="match status" value="1"/>
</dbReference>
<dbReference type="GO" id="GO:0046872">
    <property type="term" value="F:metal ion binding"/>
    <property type="evidence" value="ECO:0007669"/>
    <property type="project" value="UniProtKB-KW"/>
</dbReference>
<feature type="chain" id="PRO_5024960358" description="tyrosinase" evidence="11">
    <location>
        <begin position="22"/>
        <end position="583"/>
    </location>
</feature>
<evidence type="ECO:0000256" key="4">
    <source>
        <dbReference type="ARBA" id="ARBA00022723"/>
    </source>
</evidence>
<dbReference type="EC" id="1.14.18.1" evidence="3"/>
<feature type="domain" description="Tyrosinase copper-binding" evidence="12">
    <location>
        <begin position="316"/>
        <end position="327"/>
    </location>
</feature>
<keyword evidence="8" id="KW-0470">Melanin biosynthesis</keyword>
<proteinExistence type="inferred from homology"/>
<dbReference type="PANTHER" id="PTHR11474:SF76">
    <property type="entry name" value="SHKT DOMAIN-CONTAINING PROTEIN"/>
    <property type="match status" value="1"/>
</dbReference>
<dbReference type="GO" id="GO:0004503">
    <property type="term" value="F:tyrosinase activity"/>
    <property type="evidence" value="ECO:0007669"/>
    <property type="project" value="UniProtKB-EC"/>
</dbReference>
<reference evidence="13 14" key="1">
    <citation type="submission" date="2019-06" db="EMBL/GenBank/DDBJ databases">
        <title>Genome Sequence of the Brown Rot Fungal Pathogen Monilinia laxa.</title>
        <authorList>
            <person name="De Miccolis Angelini R.M."/>
            <person name="Landi L."/>
            <person name="Abate D."/>
            <person name="Pollastro S."/>
            <person name="Romanazzi G."/>
            <person name="Faretra F."/>
        </authorList>
    </citation>
    <scope>NUCLEOTIDE SEQUENCE [LARGE SCALE GENOMIC DNA]</scope>
    <source>
        <strain evidence="13 14">Mlax316</strain>
    </source>
</reference>
<keyword evidence="4" id="KW-0479">Metal-binding</keyword>
<evidence type="ECO:0000256" key="1">
    <source>
        <dbReference type="ARBA" id="ARBA00001973"/>
    </source>
</evidence>
<gene>
    <name evidence="13" type="ORF">EYC80_009878</name>
</gene>
<dbReference type="EMBL" id="VIGI01000015">
    <property type="protein sequence ID" value="KAB8291190.1"/>
    <property type="molecule type" value="Genomic_DNA"/>
</dbReference>
<evidence type="ECO:0000259" key="12">
    <source>
        <dbReference type="PROSITE" id="PS00498"/>
    </source>
</evidence>
<evidence type="ECO:0000256" key="7">
    <source>
        <dbReference type="ARBA" id="ARBA00023033"/>
    </source>
</evidence>
<dbReference type="PROSITE" id="PS00498">
    <property type="entry name" value="TYROSINASE_2"/>
    <property type="match status" value="1"/>
</dbReference>
<keyword evidence="14" id="KW-1185">Reference proteome</keyword>
<dbReference type="PANTHER" id="PTHR11474">
    <property type="entry name" value="TYROSINASE FAMILY MEMBER"/>
    <property type="match status" value="1"/>
</dbReference>
<dbReference type="PRINTS" id="PR00092">
    <property type="entry name" value="TYROSINASE"/>
</dbReference>
<keyword evidence="11" id="KW-0732">Signal</keyword>
<evidence type="ECO:0000256" key="6">
    <source>
        <dbReference type="ARBA" id="ARBA00023008"/>
    </source>
</evidence>
<dbReference type="InterPro" id="IPR008922">
    <property type="entry name" value="Di-copper_centre_dom_sf"/>
</dbReference>
<dbReference type="Pfam" id="PF18132">
    <property type="entry name" value="Tyrosinase_C"/>
    <property type="match status" value="1"/>
</dbReference>
<sequence>MVPSLIKRLAALSFLLGSITASPLSKPENLKARADTYAITGVKDGGIQPRLEIRSLAANPTQWNLFLLAMIAYQGTDQNQLLSFYQIAGIHGYPLIPWDGVQAVGAGNSGYCTHGSNLFGPWHRPYLAVHEQQVHDWGVKIAQQFTGSNSEAYHQASLTLRMPYWDWAANPANNGPILPDVLSNPAASITYPNGSTATVPNPLYSYRFHPLVPSDFQNSSPYSIWNNTLRWPTSYDASATSQNSQAELQFEANLPNFRTQIMTLFANWQPYNHFSNKGSGSSGFGNIESIHDTVHTLTGGFVYYGHMSIVPVAAFDPIFWFHHANIDRFLALWQAVYPDTYVESSQQSAATFTIPRGSYQDQYSPLTPFHQDTTGNFFSSADVRNVESLGYSYPEIINHPDNTTLKQNIATLYTGSPASFKKRQAATPSLPRDYIVKIDLPWTALNGTYSVGVFLGKSNAKPDAWANDPAFVGMHATLGTQTMAPNDVIASSNVHLTDALLKKHDEGVLSDLNEDTIIKYLTDNLEWKAQKGGDEIDISTLAGAVVTAESIEVAAPDALGTFSNYKWVGDFKTYPGVFDNSGN</sequence>
<dbReference type="InterPro" id="IPR041640">
    <property type="entry name" value="Tyrosinase_C"/>
</dbReference>
<keyword evidence="6" id="KW-0186">Copper</keyword>
<evidence type="ECO:0000256" key="3">
    <source>
        <dbReference type="ARBA" id="ARBA00011906"/>
    </source>
</evidence>
<evidence type="ECO:0000256" key="2">
    <source>
        <dbReference type="ARBA" id="ARBA00009928"/>
    </source>
</evidence>
<protein>
    <recommendedName>
        <fullName evidence="3">tyrosinase</fullName>
        <ecNumber evidence="3">1.14.18.1</ecNumber>
    </recommendedName>
</protein>
<evidence type="ECO:0000313" key="14">
    <source>
        <dbReference type="Proteomes" id="UP000326757"/>
    </source>
</evidence>
<comment type="catalytic activity">
    <reaction evidence="9">
        <text>2 L-dopa + O2 = 2 L-dopaquinone + 2 H2O</text>
        <dbReference type="Rhea" id="RHEA:34287"/>
        <dbReference type="ChEBI" id="CHEBI:15377"/>
        <dbReference type="ChEBI" id="CHEBI:15379"/>
        <dbReference type="ChEBI" id="CHEBI:57504"/>
        <dbReference type="ChEBI" id="CHEBI:57924"/>
        <dbReference type="EC" id="1.14.18.1"/>
    </reaction>
</comment>
<dbReference type="GO" id="GO:0042438">
    <property type="term" value="P:melanin biosynthetic process"/>
    <property type="evidence" value="ECO:0007669"/>
    <property type="project" value="UniProtKB-KW"/>
</dbReference>
<comment type="cofactor">
    <cofactor evidence="1">
        <name>Cu(2+)</name>
        <dbReference type="ChEBI" id="CHEBI:29036"/>
    </cofactor>
</comment>
<keyword evidence="7" id="KW-0503">Monooxygenase</keyword>
<dbReference type="Proteomes" id="UP000326757">
    <property type="component" value="Unassembled WGS sequence"/>
</dbReference>
<dbReference type="SUPFAM" id="SSF48056">
    <property type="entry name" value="Di-copper centre-containing domain"/>
    <property type="match status" value="1"/>
</dbReference>
<evidence type="ECO:0000256" key="5">
    <source>
        <dbReference type="ARBA" id="ARBA00023002"/>
    </source>
</evidence>
<dbReference type="OrthoDB" id="6132182at2759"/>
<dbReference type="AlphaFoldDB" id="A0A5N6JSQ9"/>
<dbReference type="InterPro" id="IPR002227">
    <property type="entry name" value="Tyrosinase_Cu-bd"/>
</dbReference>
<name>A0A5N6JSQ9_MONLA</name>
<comment type="caution">
    <text evidence="13">The sequence shown here is derived from an EMBL/GenBank/DDBJ whole genome shotgun (WGS) entry which is preliminary data.</text>
</comment>
<accession>A0A5N6JSQ9</accession>
<dbReference type="InterPro" id="IPR050316">
    <property type="entry name" value="Tyrosinase/Hemocyanin"/>
</dbReference>
<organism evidence="13 14">
    <name type="scientific">Monilinia laxa</name>
    <name type="common">Brown rot fungus</name>
    <name type="synonym">Sclerotinia laxa</name>
    <dbReference type="NCBI Taxonomy" id="61186"/>
    <lineage>
        <taxon>Eukaryota</taxon>
        <taxon>Fungi</taxon>
        <taxon>Dikarya</taxon>
        <taxon>Ascomycota</taxon>
        <taxon>Pezizomycotina</taxon>
        <taxon>Leotiomycetes</taxon>
        <taxon>Helotiales</taxon>
        <taxon>Sclerotiniaceae</taxon>
        <taxon>Monilinia</taxon>
    </lineage>
</organism>
<evidence type="ECO:0000256" key="8">
    <source>
        <dbReference type="ARBA" id="ARBA00023101"/>
    </source>
</evidence>
<evidence type="ECO:0000256" key="10">
    <source>
        <dbReference type="ARBA" id="ARBA00048881"/>
    </source>
</evidence>
<evidence type="ECO:0000256" key="11">
    <source>
        <dbReference type="SAM" id="SignalP"/>
    </source>
</evidence>
<comment type="similarity">
    <text evidence="2">Belongs to the tyrosinase family.</text>
</comment>
<keyword evidence="5" id="KW-0560">Oxidoreductase</keyword>
<comment type="catalytic activity">
    <reaction evidence="10">
        <text>L-tyrosine + O2 = L-dopaquinone + H2O</text>
        <dbReference type="Rhea" id="RHEA:18117"/>
        <dbReference type="ChEBI" id="CHEBI:15377"/>
        <dbReference type="ChEBI" id="CHEBI:15379"/>
        <dbReference type="ChEBI" id="CHEBI:57924"/>
        <dbReference type="ChEBI" id="CHEBI:58315"/>
        <dbReference type="EC" id="1.14.18.1"/>
    </reaction>
</comment>
<evidence type="ECO:0000313" key="13">
    <source>
        <dbReference type="EMBL" id="KAB8291190.1"/>
    </source>
</evidence>
<feature type="signal peptide" evidence="11">
    <location>
        <begin position="1"/>
        <end position="21"/>
    </location>
</feature>